<feature type="region of interest" description="Disordered" evidence="1">
    <location>
        <begin position="311"/>
        <end position="331"/>
    </location>
</feature>
<dbReference type="PANTHER" id="PTHR35499:SF1">
    <property type="entry name" value="DUF3741 DOMAIN-CONTAINING PROTEIN"/>
    <property type="match status" value="1"/>
</dbReference>
<reference evidence="3" key="1">
    <citation type="journal article" date="2017" name="Nature">
        <title>The genome of Chenopodium quinoa.</title>
        <authorList>
            <person name="Jarvis D.E."/>
            <person name="Ho Y.S."/>
            <person name="Lightfoot D.J."/>
            <person name="Schmoeckel S.M."/>
            <person name="Li B."/>
            <person name="Borm T.J.A."/>
            <person name="Ohyanagi H."/>
            <person name="Mineta K."/>
            <person name="Michell C.T."/>
            <person name="Saber N."/>
            <person name="Kharbatia N.M."/>
            <person name="Rupper R.R."/>
            <person name="Sharp A.R."/>
            <person name="Dally N."/>
            <person name="Boughton B.A."/>
            <person name="Woo Y.H."/>
            <person name="Gao G."/>
            <person name="Schijlen E.G.W.M."/>
            <person name="Guo X."/>
            <person name="Momin A.A."/>
            <person name="Negrao S."/>
            <person name="Al-Babili S."/>
            <person name="Gehring C."/>
            <person name="Roessner U."/>
            <person name="Jung C."/>
            <person name="Murphy K."/>
            <person name="Arold S.T."/>
            <person name="Gojobori T."/>
            <person name="van der Linden C.G."/>
            <person name="van Loo E.N."/>
            <person name="Jellen E.N."/>
            <person name="Maughan P.J."/>
            <person name="Tester M."/>
        </authorList>
    </citation>
    <scope>NUCLEOTIDE SEQUENCE [LARGE SCALE GENOMIC DNA]</scope>
    <source>
        <strain evidence="3">cv. PI 614886</strain>
    </source>
</reference>
<dbReference type="InterPro" id="IPR032795">
    <property type="entry name" value="DUF3741-assoc"/>
</dbReference>
<dbReference type="Pfam" id="PF14383">
    <property type="entry name" value="VARLMGL"/>
    <property type="match status" value="1"/>
</dbReference>
<evidence type="ECO:0000256" key="1">
    <source>
        <dbReference type="SAM" id="MobiDB-lite"/>
    </source>
</evidence>
<dbReference type="PANTHER" id="PTHR35499">
    <property type="entry name" value="OS05G0128300 PROTEIN"/>
    <property type="match status" value="1"/>
</dbReference>
<feature type="domain" description="DUF3741" evidence="2">
    <location>
        <begin position="88"/>
        <end position="103"/>
    </location>
</feature>
<feature type="region of interest" description="Disordered" evidence="1">
    <location>
        <begin position="177"/>
        <end position="295"/>
    </location>
</feature>
<accession>A0A803LXE6</accession>
<feature type="region of interest" description="Disordered" evidence="1">
    <location>
        <begin position="1"/>
        <end position="49"/>
    </location>
</feature>
<organism evidence="3 4">
    <name type="scientific">Chenopodium quinoa</name>
    <name type="common">Quinoa</name>
    <dbReference type="NCBI Taxonomy" id="63459"/>
    <lineage>
        <taxon>Eukaryota</taxon>
        <taxon>Viridiplantae</taxon>
        <taxon>Streptophyta</taxon>
        <taxon>Embryophyta</taxon>
        <taxon>Tracheophyta</taxon>
        <taxon>Spermatophyta</taxon>
        <taxon>Magnoliopsida</taxon>
        <taxon>eudicotyledons</taxon>
        <taxon>Gunneridae</taxon>
        <taxon>Pentapetalae</taxon>
        <taxon>Caryophyllales</taxon>
        <taxon>Chenopodiaceae</taxon>
        <taxon>Chenopodioideae</taxon>
        <taxon>Atripliceae</taxon>
        <taxon>Chenopodium</taxon>
    </lineage>
</organism>
<dbReference type="Proteomes" id="UP000596660">
    <property type="component" value="Unplaced"/>
</dbReference>
<feature type="region of interest" description="Disordered" evidence="1">
    <location>
        <begin position="117"/>
        <end position="145"/>
    </location>
</feature>
<reference evidence="3" key="2">
    <citation type="submission" date="2021-03" db="UniProtKB">
        <authorList>
            <consortium name="EnsemblPlants"/>
        </authorList>
    </citation>
    <scope>IDENTIFICATION</scope>
</reference>
<dbReference type="AlphaFoldDB" id="A0A803LXE6"/>
<feature type="compositionally biased region" description="Basic and acidic residues" evidence="1">
    <location>
        <begin position="207"/>
        <end position="224"/>
    </location>
</feature>
<protein>
    <recommendedName>
        <fullName evidence="2">DUF3741 domain-containing protein</fullName>
    </recommendedName>
</protein>
<feature type="compositionally biased region" description="Basic and acidic residues" evidence="1">
    <location>
        <begin position="1"/>
        <end position="22"/>
    </location>
</feature>
<sequence>MEESMKDLNFEAVERKKGENRLKPSNLGFNRVKQKQNDRTTKRRKTQSVLSRILCSKSLPTHPSDPIEINKKQHYSTIETIVVDGAVTPNVVARLMGLDSMPELEFSSKFHQKFTDSIPRSKSMDSEDFRGETEEMQGQHRRVKTSVSFRETPDFFELEDDDFFILNFDKRGRFKKKDPNVEESEEGVKRHKRRRRRDKCGKKQRRNRDEQSKNRVFSNEERLTLKLSPQNSPKIDAILDNHKQSYHLSPIRDTNSSKKEELDGNKSRKKIKNETFLGQSKDEVERDSDNSSPVSVLDHITDFISDPEFTTSEEDAKLGEPESVSRNNSSQCNERNVGLKRRDYKKHENIEMLKKICRLAEAEVNNSNWKYRILLKADELEDTELDFSQRIFDQLVNGFEWENRCTSDL</sequence>
<feature type="compositionally biased region" description="Basic and acidic residues" evidence="1">
    <location>
        <begin position="255"/>
        <end position="266"/>
    </location>
</feature>
<feature type="compositionally biased region" description="Basic residues" evidence="1">
    <location>
        <begin position="189"/>
        <end position="206"/>
    </location>
</feature>
<dbReference type="OMA" id="REMPTFL"/>
<evidence type="ECO:0000313" key="4">
    <source>
        <dbReference type="Proteomes" id="UP000596660"/>
    </source>
</evidence>
<proteinExistence type="predicted"/>
<keyword evidence="4" id="KW-1185">Reference proteome</keyword>
<dbReference type="EnsemblPlants" id="AUR62020147-RA">
    <property type="protein sequence ID" value="AUR62020147-RA:cds"/>
    <property type="gene ID" value="AUR62020147"/>
</dbReference>
<dbReference type="Gramene" id="AUR62020147-RA">
    <property type="protein sequence ID" value="AUR62020147-RA:cds"/>
    <property type="gene ID" value="AUR62020147"/>
</dbReference>
<evidence type="ECO:0000259" key="2">
    <source>
        <dbReference type="Pfam" id="PF14383"/>
    </source>
</evidence>
<feature type="compositionally biased region" description="Basic and acidic residues" evidence="1">
    <location>
        <begin position="122"/>
        <end position="133"/>
    </location>
</feature>
<name>A0A803LXE6_CHEQI</name>
<feature type="compositionally biased region" description="Basic and acidic residues" evidence="1">
    <location>
        <begin position="280"/>
        <end position="289"/>
    </location>
</feature>
<evidence type="ECO:0000313" key="3">
    <source>
        <dbReference type="EnsemblPlants" id="AUR62020147-RA:cds"/>
    </source>
</evidence>